<evidence type="ECO:0000256" key="2">
    <source>
        <dbReference type="SAM" id="SignalP"/>
    </source>
</evidence>
<protein>
    <submittedName>
        <fullName evidence="3">Uncharacterized protein</fullName>
    </submittedName>
</protein>
<feature type="signal peptide" evidence="2">
    <location>
        <begin position="1"/>
        <end position="28"/>
    </location>
</feature>
<dbReference type="InterPro" id="IPR038921">
    <property type="entry name" value="YOR389W-like"/>
</dbReference>
<dbReference type="AlphaFoldDB" id="A0A9P5UB09"/>
<proteinExistence type="predicted"/>
<dbReference type="Proteomes" id="UP000772434">
    <property type="component" value="Unassembled WGS sequence"/>
</dbReference>
<dbReference type="EMBL" id="JADNRY010000023">
    <property type="protein sequence ID" value="KAF9072589.1"/>
    <property type="molecule type" value="Genomic_DNA"/>
</dbReference>
<dbReference type="PANTHER" id="PTHR35204">
    <property type="entry name" value="YALI0A21131P"/>
    <property type="match status" value="1"/>
</dbReference>
<keyword evidence="4" id="KW-1185">Reference proteome</keyword>
<dbReference type="PANTHER" id="PTHR35204:SF1">
    <property type="entry name" value="ENTEROTOXIN"/>
    <property type="match status" value="1"/>
</dbReference>
<organism evidence="3 4">
    <name type="scientific">Rhodocollybia butyracea</name>
    <dbReference type="NCBI Taxonomy" id="206335"/>
    <lineage>
        <taxon>Eukaryota</taxon>
        <taxon>Fungi</taxon>
        <taxon>Dikarya</taxon>
        <taxon>Basidiomycota</taxon>
        <taxon>Agaricomycotina</taxon>
        <taxon>Agaricomycetes</taxon>
        <taxon>Agaricomycetidae</taxon>
        <taxon>Agaricales</taxon>
        <taxon>Marasmiineae</taxon>
        <taxon>Omphalotaceae</taxon>
        <taxon>Rhodocollybia</taxon>
    </lineage>
</organism>
<feature type="chain" id="PRO_5040278506" evidence="2">
    <location>
        <begin position="29"/>
        <end position="561"/>
    </location>
</feature>
<keyword evidence="2" id="KW-0732">Signal</keyword>
<evidence type="ECO:0000256" key="1">
    <source>
        <dbReference type="SAM" id="MobiDB-lite"/>
    </source>
</evidence>
<evidence type="ECO:0000313" key="3">
    <source>
        <dbReference type="EMBL" id="KAF9072589.1"/>
    </source>
</evidence>
<gene>
    <name evidence="3" type="ORF">BDP27DRAFT_1320216</name>
</gene>
<feature type="compositionally biased region" description="Basic and acidic residues" evidence="1">
    <location>
        <begin position="252"/>
        <end position="264"/>
    </location>
</feature>
<accession>A0A9P5UB09</accession>
<evidence type="ECO:0000313" key="4">
    <source>
        <dbReference type="Proteomes" id="UP000772434"/>
    </source>
</evidence>
<dbReference type="OrthoDB" id="10261782at2759"/>
<name>A0A9P5UB09_9AGAR</name>
<comment type="caution">
    <text evidence="3">The sequence shown here is derived from an EMBL/GenBank/DDBJ whole genome shotgun (WGS) entry which is preliminary data.</text>
</comment>
<sequence>MLFSRVQLSVFVFSLFLLLGAIQIPLHASSQHDWDATANLSPGYEAADNWDISVPPSVNATGNLIFETINSLMQHWPNTRYRNGHTIVPALVRPGNVFYHGRSDSNTPTTPEWLATDPEHSLIFCRDLNTDSGCWMLTVTVVRPLKLLYFDGSSAAKMRDGSMDSQDILAYGAVIPEKYRDEKERINTLCEWAKGLNVDGFVRMEMDFEIMLCDFAKGVEVAAVNLRKSIRARPGRPDQPRPPPESYPPYDDSEHRPHSNDRHNSSTPDSPVGDAFITGSWHNYFPGDTRIQLDLTQLISFYDTQLVPSLVEERFGKERIEHRLLGISPQDVLAVVNRINASIADSYFGSGVDWATLIQLIVKRFSGRLEMVQYILNSTTPADSASENENLAKKVHSHLAAMVQPYMLATVKPSDEDASAEWFTPVYKLCSTIYTDYIATSAIHSHLSTSEQLVLGGVEQTTREICRVVTGMWVDGVMNGLDQDLYKPSTIEDKDGKINALIGSWRERINFLMKWLDWSVWLKCRPECGFEEICYLPTWPFRVRENNDSKRDPQPKCIPRM</sequence>
<feature type="region of interest" description="Disordered" evidence="1">
    <location>
        <begin position="232"/>
        <end position="272"/>
    </location>
</feature>
<reference evidence="3" key="1">
    <citation type="submission" date="2020-11" db="EMBL/GenBank/DDBJ databases">
        <authorList>
            <consortium name="DOE Joint Genome Institute"/>
            <person name="Ahrendt S."/>
            <person name="Riley R."/>
            <person name="Andreopoulos W."/>
            <person name="Labutti K."/>
            <person name="Pangilinan J."/>
            <person name="Ruiz-Duenas F.J."/>
            <person name="Barrasa J.M."/>
            <person name="Sanchez-Garcia M."/>
            <person name="Camarero S."/>
            <person name="Miyauchi S."/>
            <person name="Serrano A."/>
            <person name="Linde D."/>
            <person name="Babiker R."/>
            <person name="Drula E."/>
            <person name="Ayuso-Fernandez I."/>
            <person name="Pacheco R."/>
            <person name="Padilla G."/>
            <person name="Ferreira P."/>
            <person name="Barriuso J."/>
            <person name="Kellner H."/>
            <person name="Castanera R."/>
            <person name="Alfaro M."/>
            <person name="Ramirez L."/>
            <person name="Pisabarro A.G."/>
            <person name="Kuo A."/>
            <person name="Tritt A."/>
            <person name="Lipzen A."/>
            <person name="He G."/>
            <person name="Yan M."/>
            <person name="Ng V."/>
            <person name="Cullen D."/>
            <person name="Martin F."/>
            <person name="Rosso M.-N."/>
            <person name="Henrissat B."/>
            <person name="Hibbett D."/>
            <person name="Martinez A.T."/>
            <person name="Grigoriev I.V."/>
        </authorList>
    </citation>
    <scope>NUCLEOTIDE SEQUENCE</scope>
    <source>
        <strain evidence="3">AH 40177</strain>
    </source>
</reference>